<dbReference type="InterPro" id="IPR004358">
    <property type="entry name" value="Sig_transdc_His_kin-like_C"/>
</dbReference>
<dbReference type="CDD" id="cd00082">
    <property type="entry name" value="HisKA"/>
    <property type="match status" value="1"/>
</dbReference>
<dbReference type="InterPro" id="IPR036097">
    <property type="entry name" value="HisK_dim/P_sf"/>
</dbReference>
<feature type="modified residue" description="4-aspartylphosphate" evidence="9">
    <location>
        <position position="555"/>
    </location>
</feature>
<dbReference type="SMART" id="SM00387">
    <property type="entry name" value="HATPase_c"/>
    <property type="match status" value="1"/>
</dbReference>
<dbReference type="PANTHER" id="PTHR45339:SF3">
    <property type="entry name" value="HISTIDINE KINASE"/>
    <property type="match status" value="1"/>
</dbReference>
<dbReference type="InterPro" id="IPR003594">
    <property type="entry name" value="HATPase_dom"/>
</dbReference>
<evidence type="ECO:0000256" key="4">
    <source>
        <dbReference type="ARBA" id="ARBA00022679"/>
    </source>
</evidence>
<evidence type="ECO:0000259" key="12">
    <source>
        <dbReference type="PROSITE" id="PS50110"/>
    </source>
</evidence>
<dbReference type="GO" id="GO:0005886">
    <property type="term" value="C:plasma membrane"/>
    <property type="evidence" value="ECO:0007669"/>
    <property type="project" value="UniProtKB-SubCell"/>
</dbReference>
<dbReference type="Pfam" id="PF00512">
    <property type="entry name" value="HisKA"/>
    <property type="match status" value="1"/>
</dbReference>
<evidence type="ECO:0000256" key="1">
    <source>
        <dbReference type="ARBA" id="ARBA00000085"/>
    </source>
</evidence>
<comment type="catalytic activity">
    <reaction evidence="1">
        <text>ATP + protein L-histidine = ADP + protein N-phospho-L-histidine.</text>
        <dbReference type="EC" id="2.7.13.3"/>
    </reaction>
</comment>
<dbReference type="SUPFAM" id="SSF47384">
    <property type="entry name" value="Homodimeric domain of signal transducing histidine kinase"/>
    <property type="match status" value="1"/>
</dbReference>
<evidence type="ECO:0000256" key="2">
    <source>
        <dbReference type="ARBA" id="ARBA00012438"/>
    </source>
</evidence>
<evidence type="ECO:0000259" key="11">
    <source>
        <dbReference type="PROSITE" id="PS50109"/>
    </source>
</evidence>
<keyword evidence="8" id="KW-0902">Two-component regulatory system</keyword>
<feature type="transmembrane region" description="Helical" evidence="10">
    <location>
        <begin position="114"/>
        <end position="134"/>
    </location>
</feature>
<keyword evidence="5" id="KW-0547">Nucleotide-binding</keyword>
<dbReference type="FunFam" id="1.10.287.130:FF:000002">
    <property type="entry name" value="Two-component osmosensing histidine kinase"/>
    <property type="match status" value="1"/>
</dbReference>
<feature type="transmembrane region" description="Helical" evidence="10">
    <location>
        <begin position="211"/>
        <end position="233"/>
    </location>
</feature>
<keyword evidence="10" id="KW-0472">Membrane</keyword>
<dbReference type="InterPro" id="IPR005467">
    <property type="entry name" value="His_kinase_dom"/>
</dbReference>
<dbReference type="Pfam" id="PF02518">
    <property type="entry name" value="HATPase_c"/>
    <property type="match status" value="1"/>
</dbReference>
<evidence type="ECO:0000313" key="14">
    <source>
        <dbReference type="Proteomes" id="UP000469724"/>
    </source>
</evidence>
<dbReference type="InterPro" id="IPR011006">
    <property type="entry name" value="CheY-like_superfamily"/>
</dbReference>
<dbReference type="PRINTS" id="PR00344">
    <property type="entry name" value="BCTRLSENSOR"/>
</dbReference>
<dbReference type="SMART" id="SM00448">
    <property type="entry name" value="REC"/>
    <property type="match status" value="1"/>
</dbReference>
<dbReference type="GO" id="GO:0005524">
    <property type="term" value="F:ATP binding"/>
    <property type="evidence" value="ECO:0007669"/>
    <property type="project" value="UniProtKB-KW"/>
</dbReference>
<feature type="domain" description="Response regulatory" evidence="12">
    <location>
        <begin position="506"/>
        <end position="621"/>
    </location>
</feature>
<feature type="transmembrane region" description="Helical" evidence="10">
    <location>
        <begin position="30"/>
        <end position="51"/>
    </location>
</feature>
<dbReference type="Gene3D" id="3.40.50.2300">
    <property type="match status" value="1"/>
</dbReference>
<dbReference type="GO" id="GO:0000155">
    <property type="term" value="F:phosphorelay sensor kinase activity"/>
    <property type="evidence" value="ECO:0007669"/>
    <property type="project" value="InterPro"/>
</dbReference>
<dbReference type="InterPro" id="IPR001789">
    <property type="entry name" value="Sig_transdc_resp-reg_receiver"/>
</dbReference>
<feature type="domain" description="Histidine kinase" evidence="11">
    <location>
        <begin position="261"/>
        <end position="479"/>
    </location>
</feature>
<dbReference type="Gene3D" id="1.20.120.160">
    <property type="entry name" value="HPT domain"/>
    <property type="match status" value="1"/>
</dbReference>
<dbReference type="PANTHER" id="PTHR45339">
    <property type="entry name" value="HYBRID SIGNAL TRANSDUCTION HISTIDINE KINASE J"/>
    <property type="match status" value="1"/>
</dbReference>
<protein>
    <recommendedName>
        <fullName evidence="2">histidine kinase</fullName>
        <ecNumber evidence="2">2.7.13.3</ecNumber>
    </recommendedName>
</protein>
<keyword evidence="3 9" id="KW-0597">Phosphoprotein</keyword>
<dbReference type="SUPFAM" id="SSF52172">
    <property type="entry name" value="CheY-like"/>
    <property type="match status" value="1"/>
</dbReference>
<evidence type="ECO:0000256" key="3">
    <source>
        <dbReference type="ARBA" id="ARBA00022553"/>
    </source>
</evidence>
<dbReference type="Gene3D" id="3.30.565.10">
    <property type="entry name" value="Histidine kinase-like ATPase, C-terminal domain"/>
    <property type="match status" value="1"/>
</dbReference>
<keyword evidence="10" id="KW-1133">Transmembrane helix</keyword>
<evidence type="ECO:0000256" key="8">
    <source>
        <dbReference type="ARBA" id="ARBA00023012"/>
    </source>
</evidence>
<dbReference type="PROSITE" id="PS50110">
    <property type="entry name" value="RESPONSE_REGULATORY"/>
    <property type="match status" value="1"/>
</dbReference>
<dbReference type="SUPFAM" id="SSF47226">
    <property type="entry name" value="Histidine-containing phosphotransfer domain, HPT domain"/>
    <property type="match status" value="1"/>
</dbReference>
<feature type="transmembrane region" description="Helical" evidence="10">
    <location>
        <begin position="140"/>
        <end position="159"/>
    </location>
</feature>
<dbReference type="CDD" id="cd17546">
    <property type="entry name" value="REC_hyHK_CKI1_RcsC-like"/>
    <property type="match status" value="1"/>
</dbReference>
<evidence type="ECO:0000256" key="5">
    <source>
        <dbReference type="ARBA" id="ARBA00022741"/>
    </source>
</evidence>
<dbReference type="PROSITE" id="PS50109">
    <property type="entry name" value="HIS_KIN"/>
    <property type="match status" value="1"/>
</dbReference>
<evidence type="ECO:0000256" key="9">
    <source>
        <dbReference type="PROSITE-ProRule" id="PRU00169"/>
    </source>
</evidence>
<evidence type="ECO:0000256" key="7">
    <source>
        <dbReference type="ARBA" id="ARBA00022840"/>
    </source>
</evidence>
<evidence type="ECO:0000256" key="10">
    <source>
        <dbReference type="SAM" id="Phobius"/>
    </source>
</evidence>
<name>A0A7K3NL17_9BACT</name>
<dbReference type="RefSeq" id="WP_163301517.1">
    <property type="nucleotide sequence ID" value="NZ_JAAGRQ010000020.1"/>
</dbReference>
<dbReference type="EMBL" id="JAAGRQ010000020">
    <property type="protein sequence ID" value="NDY56465.1"/>
    <property type="molecule type" value="Genomic_DNA"/>
</dbReference>
<dbReference type="InterPro" id="IPR036890">
    <property type="entry name" value="HATPase_C_sf"/>
</dbReference>
<feature type="transmembrane region" description="Helical" evidence="10">
    <location>
        <begin position="58"/>
        <end position="77"/>
    </location>
</feature>
<comment type="caution">
    <text evidence="13">The sequence shown here is derived from an EMBL/GenBank/DDBJ whole genome shotgun (WGS) entry which is preliminary data.</text>
</comment>
<gene>
    <name evidence="13" type="ORF">G3N56_06870</name>
</gene>
<dbReference type="EC" id="2.7.13.3" evidence="2"/>
<keyword evidence="6" id="KW-0418">Kinase</keyword>
<feature type="transmembrane region" description="Helical" evidence="10">
    <location>
        <begin position="83"/>
        <end position="102"/>
    </location>
</feature>
<evidence type="ECO:0000313" key="13">
    <source>
        <dbReference type="EMBL" id="NDY56465.1"/>
    </source>
</evidence>
<dbReference type="SUPFAM" id="SSF55874">
    <property type="entry name" value="ATPase domain of HSP90 chaperone/DNA topoisomerase II/histidine kinase"/>
    <property type="match status" value="1"/>
</dbReference>
<accession>A0A7K3NL17</accession>
<dbReference type="CDD" id="cd16922">
    <property type="entry name" value="HATPase_EvgS-ArcB-TorS-like"/>
    <property type="match status" value="1"/>
</dbReference>
<keyword evidence="4" id="KW-0808">Transferase</keyword>
<dbReference type="Pfam" id="PF00072">
    <property type="entry name" value="Response_reg"/>
    <property type="match status" value="1"/>
</dbReference>
<sequence length="766" mass="82529">MISSSSFPQRRFPFFSEVQRQVMVLDIRTLVLVGAVTMAVSTVVFFSLYRFRFGDKSPLAWGISSAAITVGCLLLALRDAIPPVYTILVANMFFVFGYAMIYSGVRLFMGRTPLWTLAAAAPLVLAPILAWFAFVEPSLAVRSLVIRLFLSLIPALIWWELAAQGGRWRYGRPQRVVAGLYAVETVLNLFFALAAPFAYDTNNFFTSGVVSALFLLSCNIYMLIHVLGVVVLYGERYRGELADAKEAAEEASRAKGRFLAHMSHELRTPLNGLMGMLELSRDTPSDTERREFLDVAAFSAQSLLTLINDILDLSRLEAGKLTVSPEPFALAPALDAVLAPFARMAQAQGLGFAVRVAPEDVRIEADAIRLRQIVLNLVGNALKFTSSGRIDVDIRVTPAHPGPARLTLCVADTGCGIPPDMLERVFENFSQTAEGAQRGGTGLGLTISRQLARLMGGELTVSSVAGEGSRFCLDMPCRVLDMAEAQPEGSPAGSVMAELASVPRMRVLVVDDFEPNRLVISTRLQKAGHHVDEAADGEAAVSAVAANAFDLVLMDIGMPGMDGLSATRRIRAVSGAHPPIVALTAAALPGDRERCLAAGMDDYLVKPLRLADLHRVLVRFAPSGLIPPADVGPATLPPVARAASRQVRTIIDWACALEFMGGRQEDLETLCGVVEQVFVTERAALQNDIAADGLGDLPRRVHTLRPTFLSFGSTGLAGLVQDVEVAIREGDAGEARRLAVELEKGLEAFLEELKGRGRPAPAAPSP</sequence>
<organism evidence="13 14">
    <name type="scientific">Desulfolutivibrio sulfodismutans</name>
    <dbReference type="NCBI Taxonomy" id="63561"/>
    <lineage>
        <taxon>Bacteria</taxon>
        <taxon>Pseudomonadati</taxon>
        <taxon>Thermodesulfobacteriota</taxon>
        <taxon>Desulfovibrionia</taxon>
        <taxon>Desulfovibrionales</taxon>
        <taxon>Desulfovibrionaceae</taxon>
        <taxon>Desulfolutivibrio</taxon>
    </lineage>
</organism>
<reference evidence="13 14" key="1">
    <citation type="submission" date="2020-02" db="EMBL/GenBank/DDBJ databases">
        <title>Comparative genomics of sulfur disproportionating microorganisms.</title>
        <authorList>
            <person name="Ward L.M."/>
            <person name="Bertran E."/>
            <person name="Johnston D.T."/>
        </authorList>
    </citation>
    <scope>NUCLEOTIDE SEQUENCE [LARGE SCALE GENOMIC DNA]</scope>
    <source>
        <strain evidence="13 14">DSM 3696</strain>
    </source>
</reference>
<keyword evidence="10" id="KW-0812">Transmembrane</keyword>
<evidence type="ECO:0000256" key="6">
    <source>
        <dbReference type="ARBA" id="ARBA00022777"/>
    </source>
</evidence>
<dbReference type="Gene3D" id="1.10.287.130">
    <property type="match status" value="1"/>
</dbReference>
<keyword evidence="7" id="KW-0067">ATP-binding</keyword>
<dbReference type="SMART" id="SM00388">
    <property type="entry name" value="HisKA"/>
    <property type="match status" value="1"/>
</dbReference>
<feature type="transmembrane region" description="Helical" evidence="10">
    <location>
        <begin position="180"/>
        <end position="199"/>
    </location>
</feature>
<dbReference type="AlphaFoldDB" id="A0A7K3NL17"/>
<dbReference type="InterPro" id="IPR003661">
    <property type="entry name" value="HisK_dim/P_dom"/>
</dbReference>
<keyword evidence="14" id="KW-1185">Reference proteome</keyword>
<dbReference type="Proteomes" id="UP000469724">
    <property type="component" value="Unassembled WGS sequence"/>
</dbReference>
<dbReference type="InterPro" id="IPR036641">
    <property type="entry name" value="HPT_dom_sf"/>
</dbReference>
<proteinExistence type="predicted"/>